<reference evidence="2" key="2">
    <citation type="submission" date="2021-04" db="EMBL/GenBank/DDBJ databases">
        <authorList>
            <person name="Gilroy R."/>
        </authorList>
    </citation>
    <scope>NUCLEOTIDE SEQUENCE</scope>
    <source>
        <strain evidence="2">ChiBcec15-1070</strain>
    </source>
</reference>
<sequence length="92" mass="10143">MKKQTPDNPNNSAMPFGRVNYILILCGLAAIILGFILLSGGGTSDPATEFNYAMFNARRLYVAPILLLVGFLFGIYAIMYRPKNNSNNPKNN</sequence>
<feature type="transmembrane region" description="Helical" evidence="1">
    <location>
        <begin position="21"/>
        <end position="40"/>
    </location>
</feature>
<keyword evidence="1" id="KW-1133">Transmembrane helix</keyword>
<protein>
    <submittedName>
        <fullName evidence="2">DUF3098 domain-containing protein</fullName>
    </submittedName>
</protein>
<keyword evidence="1" id="KW-0812">Transmembrane</keyword>
<dbReference type="AlphaFoldDB" id="A0A9D1QBN3"/>
<name>A0A9D1QBN3_9BACT</name>
<keyword evidence="1" id="KW-0472">Membrane</keyword>
<dbReference type="Pfam" id="PF11297">
    <property type="entry name" value="DUF3098"/>
    <property type="match status" value="1"/>
</dbReference>
<reference evidence="2" key="1">
    <citation type="journal article" date="2021" name="PeerJ">
        <title>Extensive microbial diversity within the chicken gut microbiome revealed by metagenomics and culture.</title>
        <authorList>
            <person name="Gilroy R."/>
            <person name="Ravi A."/>
            <person name="Getino M."/>
            <person name="Pursley I."/>
            <person name="Horton D.L."/>
            <person name="Alikhan N.F."/>
            <person name="Baker D."/>
            <person name="Gharbi K."/>
            <person name="Hall N."/>
            <person name="Watson M."/>
            <person name="Adriaenssens E.M."/>
            <person name="Foster-Nyarko E."/>
            <person name="Jarju S."/>
            <person name="Secka A."/>
            <person name="Antonio M."/>
            <person name="Oren A."/>
            <person name="Chaudhuri R.R."/>
            <person name="La Ragione R."/>
            <person name="Hildebrand F."/>
            <person name="Pallen M.J."/>
        </authorList>
    </citation>
    <scope>NUCLEOTIDE SEQUENCE</scope>
    <source>
        <strain evidence="2">ChiBcec15-1070</strain>
    </source>
</reference>
<dbReference type="InterPro" id="IPR021448">
    <property type="entry name" value="DUF3098"/>
</dbReference>
<evidence type="ECO:0000313" key="2">
    <source>
        <dbReference type="EMBL" id="HIW10133.1"/>
    </source>
</evidence>
<comment type="caution">
    <text evidence="2">The sequence shown here is derived from an EMBL/GenBank/DDBJ whole genome shotgun (WGS) entry which is preliminary data.</text>
</comment>
<evidence type="ECO:0000313" key="3">
    <source>
        <dbReference type="Proteomes" id="UP000823926"/>
    </source>
</evidence>
<gene>
    <name evidence="2" type="ORF">H9888_01405</name>
</gene>
<dbReference type="Proteomes" id="UP000823926">
    <property type="component" value="Unassembled WGS sequence"/>
</dbReference>
<feature type="transmembrane region" description="Helical" evidence="1">
    <location>
        <begin position="60"/>
        <end position="80"/>
    </location>
</feature>
<proteinExistence type="predicted"/>
<accession>A0A9D1QBN3</accession>
<organism evidence="2 3">
    <name type="scientific">Candidatus Rikenella faecigallinarum</name>
    <dbReference type="NCBI Taxonomy" id="2838745"/>
    <lineage>
        <taxon>Bacteria</taxon>
        <taxon>Pseudomonadati</taxon>
        <taxon>Bacteroidota</taxon>
        <taxon>Bacteroidia</taxon>
        <taxon>Bacteroidales</taxon>
        <taxon>Rikenellaceae</taxon>
        <taxon>Rikenella</taxon>
    </lineage>
</organism>
<dbReference type="EMBL" id="DXHL01000006">
    <property type="protein sequence ID" value="HIW10133.1"/>
    <property type="molecule type" value="Genomic_DNA"/>
</dbReference>
<evidence type="ECO:0000256" key="1">
    <source>
        <dbReference type="SAM" id="Phobius"/>
    </source>
</evidence>